<evidence type="ECO:0000256" key="6">
    <source>
        <dbReference type="ARBA" id="ARBA00023242"/>
    </source>
</evidence>
<proteinExistence type="predicted"/>
<evidence type="ECO:0000256" key="3">
    <source>
        <dbReference type="ARBA" id="ARBA00022448"/>
    </source>
</evidence>
<keyword evidence="6" id="KW-0539">Nucleus</keyword>
<dbReference type="GO" id="GO:0005049">
    <property type="term" value="F:nuclear export signal receptor activity"/>
    <property type="evidence" value="ECO:0000318"/>
    <property type="project" value="GO_Central"/>
</dbReference>
<protein>
    <submittedName>
        <fullName evidence="7">Uncharacterized protein</fullName>
    </submittedName>
</protein>
<dbReference type="GO" id="GO:0005829">
    <property type="term" value="C:cytosol"/>
    <property type="evidence" value="ECO:0000318"/>
    <property type="project" value="GO_Central"/>
</dbReference>
<reference evidence="7 8" key="1">
    <citation type="journal article" date="2013" name="Nat. Genet.">
        <title>The high-quality draft genome of peach (Prunus persica) identifies unique patterns of genetic diversity, domestication and genome evolution.</title>
        <authorList>
            <consortium name="International Peach Genome Initiative"/>
            <person name="Verde I."/>
            <person name="Abbott A.G."/>
            <person name="Scalabrin S."/>
            <person name="Jung S."/>
            <person name="Shu S."/>
            <person name="Marroni F."/>
            <person name="Zhebentyayeva T."/>
            <person name="Dettori M.T."/>
            <person name="Grimwood J."/>
            <person name="Cattonaro F."/>
            <person name="Zuccolo A."/>
            <person name="Rossini L."/>
            <person name="Jenkins J."/>
            <person name="Vendramin E."/>
            <person name="Meisel L.A."/>
            <person name="Decroocq V."/>
            <person name="Sosinski B."/>
            <person name="Prochnik S."/>
            <person name="Mitros T."/>
            <person name="Policriti A."/>
            <person name="Cipriani G."/>
            <person name="Dondini L."/>
            <person name="Ficklin S."/>
            <person name="Goodstein D.M."/>
            <person name="Xuan P."/>
            <person name="Del Fabbro C."/>
            <person name="Aramini V."/>
            <person name="Copetti D."/>
            <person name="Gonzalez S."/>
            <person name="Horner D.S."/>
            <person name="Falchi R."/>
            <person name="Lucas S."/>
            <person name="Mica E."/>
            <person name="Maldonado J."/>
            <person name="Lazzari B."/>
            <person name="Bielenberg D."/>
            <person name="Pirona R."/>
            <person name="Miculan M."/>
            <person name="Barakat A."/>
            <person name="Testolin R."/>
            <person name="Stella A."/>
            <person name="Tartarini S."/>
            <person name="Tonutti P."/>
            <person name="Arus P."/>
            <person name="Orellana A."/>
            <person name="Wells C."/>
            <person name="Main D."/>
            <person name="Vizzotto G."/>
            <person name="Silva H."/>
            <person name="Salamini F."/>
            <person name="Schmutz J."/>
            <person name="Morgante M."/>
            <person name="Rokhsar D.S."/>
        </authorList>
    </citation>
    <scope>NUCLEOTIDE SEQUENCE [LARGE SCALE GENOMIC DNA]</scope>
    <source>
        <strain evidence="8">cv. Nemared</strain>
    </source>
</reference>
<keyword evidence="5" id="KW-0653">Protein transport</keyword>
<dbReference type="InterPro" id="IPR013713">
    <property type="entry name" value="XPO2_central"/>
</dbReference>
<keyword evidence="4" id="KW-0963">Cytoplasm</keyword>
<dbReference type="SUPFAM" id="SSF48371">
    <property type="entry name" value="ARM repeat"/>
    <property type="match status" value="1"/>
</dbReference>
<dbReference type="Pfam" id="PF03810">
    <property type="entry name" value="IBN_N"/>
    <property type="match status" value="1"/>
</dbReference>
<dbReference type="STRING" id="3760.M5X566"/>
<evidence type="ECO:0000256" key="2">
    <source>
        <dbReference type="ARBA" id="ARBA00004496"/>
    </source>
</evidence>
<dbReference type="PROSITE" id="PS50166">
    <property type="entry name" value="IMPORTIN_B_NT"/>
    <property type="match status" value="1"/>
</dbReference>
<gene>
    <name evidence="7" type="ORF">PRUPE_2G190900</name>
</gene>
<dbReference type="Pfam" id="PF08506">
    <property type="entry name" value="Cse1"/>
    <property type="match status" value="1"/>
</dbReference>
<dbReference type="Gene3D" id="1.25.10.10">
    <property type="entry name" value="Leucine-rich Repeat Variant"/>
    <property type="match status" value="1"/>
</dbReference>
<dbReference type="GO" id="GO:0031267">
    <property type="term" value="F:small GTPase binding"/>
    <property type="evidence" value="ECO:0007669"/>
    <property type="project" value="InterPro"/>
</dbReference>
<dbReference type="HOGENOM" id="CLU_722402_0_0_1"/>
<evidence type="ECO:0000313" key="8">
    <source>
        <dbReference type="Proteomes" id="UP000006882"/>
    </source>
</evidence>
<name>M5X566_PRUPE</name>
<dbReference type="PANTHER" id="PTHR10997">
    <property type="entry name" value="IMPORTIN-7, 8, 11"/>
    <property type="match status" value="1"/>
</dbReference>
<dbReference type="Proteomes" id="UP000006882">
    <property type="component" value="Chromosome G2"/>
</dbReference>
<dbReference type="GO" id="GO:0006606">
    <property type="term" value="P:protein import into nucleus"/>
    <property type="evidence" value="ECO:0000318"/>
    <property type="project" value="GO_Central"/>
</dbReference>
<dbReference type="Gramene" id="ONI23491">
    <property type="protein sequence ID" value="ONI23491"/>
    <property type="gene ID" value="PRUPE_2G190900"/>
</dbReference>
<comment type="subcellular location">
    <subcellularLocation>
        <location evidence="2">Cytoplasm</location>
    </subcellularLocation>
    <subcellularLocation>
        <location evidence="1">Nucleus</location>
    </subcellularLocation>
</comment>
<dbReference type="EMBL" id="CM007652">
    <property type="protein sequence ID" value="ONI23491.1"/>
    <property type="molecule type" value="Genomic_DNA"/>
</dbReference>
<sequence>MSLISSRVRVSVYSGGFIVSFFERFNFKQPRVECKRIAPPLSGLTRLSASRTGALRQAEPSLSEASQCPNYSLALFNIVAQPVYNEKIRQAASFNFKNQLKSQWGPDSSLEDEPTISEVENEKIKVGTINVWIEEMKPCLATYYSAIKSSVDGLALVDELRAANEGKNFQTSWNDFAIDVWKLLLNVSKVSSRDRVALTAINFLTTLSTSMDHNLFTGHLMITQICQDIVMPIVRLRDEDEELFKVNYIEFIKRDMECDIHIMRRTASKFLKGIATNYERQVTNVVFEQIRTLTNCYNSGPFVYWNKMKCALCLAGPIFIKEDHHTDLPKIGTLENFFMTPIVSILKSKDVNEGRRKEGEGCGGHGKRGRRTKIIFYKFWSSI</sequence>
<organism evidence="7 8">
    <name type="scientific">Prunus persica</name>
    <name type="common">Peach</name>
    <name type="synonym">Amygdalus persica</name>
    <dbReference type="NCBI Taxonomy" id="3760"/>
    <lineage>
        <taxon>Eukaryota</taxon>
        <taxon>Viridiplantae</taxon>
        <taxon>Streptophyta</taxon>
        <taxon>Embryophyta</taxon>
        <taxon>Tracheophyta</taxon>
        <taxon>Spermatophyta</taxon>
        <taxon>Magnoliopsida</taxon>
        <taxon>eudicotyledons</taxon>
        <taxon>Gunneridae</taxon>
        <taxon>Pentapetalae</taxon>
        <taxon>rosids</taxon>
        <taxon>fabids</taxon>
        <taxon>Rosales</taxon>
        <taxon>Rosaceae</taxon>
        <taxon>Amygdaloideae</taxon>
        <taxon>Amygdaleae</taxon>
        <taxon>Prunus</taxon>
    </lineage>
</organism>
<dbReference type="InterPro" id="IPR001494">
    <property type="entry name" value="Importin-beta_N"/>
</dbReference>
<accession>M5X566</accession>
<keyword evidence="8" id="KW-1185">Reference proteome</keyword>
<dbReference type="AlphaFoldDB" id="M5X566"/>
<evidence type="ECO:0000313" key="7">
    <source>
        <dbReference type="EMBL" id="ONI23491.1"/>
    </source>
</evidence>
<dbReference type="PANTHER" id="PTHR10997:SF8">
    <property type="entry name" value="EXPORTIN-2"/>
    <property type="match status" value="1"/>
</dbReference>
<keyword evidence="3" id="KW-0813">Transport</keyword>
<evidence type="ECO:0000256" key="1">
    <source>
        <dbReference type="ARBA" id="ARBA00004123"/>
    </source>
</evidence>
<dbReference type="GO" id="GO:0006611">
    <property type="term" value="P:protein export from nucleus"/>
    <property type="evidence" value="ECO:0000318"/>
    <property type="project" value="GO_Central"/>
</dbReference>
<evidence type="ECO:0000256" key="5">
    <source>
        <dbReference type="ARBA" id="ARBA00022927"/>
    </source>
</evidence>
<dbReference type="OMA" id="ECDIHIM"/>
<dbReference type="InterPro" id="IPR016024">
    <property type="entry name" value="ARM-type_fold"/>
</dbReference>
<evidence type="ECO:0000256" key="4">
    <source>
        <dbReference type="ARBA" id="ARBA00022490"/>
    </source>
</evidence>
<dbReference type="GO" id="GO:0005635">
    <property type="term" value="C:nuclear envelope"/>
    <property type="evidence" value="ECO:0000318"/>
    <property type="project" value="GO_Central"/>
</dbReference>
<dbReference type="eggNOG" id="KOG1992">
    <property type="taxonomic scope" value="Eukaryota"/>
</dbReference>
<dbReference type="InterPro" id="IPR011989">
    <property type="entry name" value="ARM-like"/>
</dbReference>